<keyword evidence="5" id="KW-1185">Reference proteome</keyword>
<evidence type="ECO:0000313" key="4">
    <source>
        <dbReference type="EMBL" id="RZT86530.1"/>
    </source>
</evidence>
<reference evidence="4 5" key="1">
    <citation type="submission" date="2019-02" db="EMBL/GenBank/DDBJ databases">
        <title>Sequencing the genomes of 1000 actinobacteria strains.</title>
        <authorList>
            <person name="Klenk H.-P."/>
        </authorList>
    </citation>
    <scope>NUCLEOTIDE SEQUENCE [LARGE SCALE GENOMIC DNA]</scope>
    <source>
        <strain evidence="4 5">DSM 45779</strain>
    </source>
</reference>
<dbReference type="OrthoDB" id="5902829at2"/>
<accession>A0A4V2FQZ5</accession>
<evidence type="ECO:0000256" key="1">
    <source>
        <dbReference type="ARBA" id="ARBA00022801"/>
    </source>
</evidence>
<dbReference type="PANTHER" id="PTHR22946:SF9">
    <property type="entry name" value="POLYKETIDE TRANSFERASE AF380"/>
    <property type="match status" value="1"/>
</dbReference>
<dbReference type="RefSeq" id="WP_130290816.1">
    <property type="nucleotide sequence ID" value="NZ_SHKL01000001.1"/>
</dbReference>
<dbReference type="PANTHER" id="PTHR22946">
    <property type="entry name" value="DIENELACTONE HYDROLASE DOMAIN-CONTAINING PROTEIN-RELATED"/>
    <property type="match status" value="1"/>
</dbReference>
<organism evidence="4 5">
    <name type="scientific">Pseudonocardia sediminis</name>
    <dbReference type="NCBI Taxonomy" id="1397368"/>
    <lineage>
        <taxon>Bacteria</taxon>
        <taxon>Bacillati</taxon>
        <taxon>Actinomycetota</taxon>
        <taxon>Actinomycetes</taxon>
        <taxon>Pseudonocardiales</taxon>
        <taxon>Pseudonocardiaceae</taxon>
        <taxon>Pseudonocardia</taxon>
    </lineage>
</organism>
<sequence>MTATPDETGFDSHGVRCAAWHLRARSEALTGPRGRPCVVMGHGFGATRDAGLLPFAERFADAGADVLVFDYRGYGTSDGDLRQEVNHLRHRQDYHSAIAHARGLDGVDRERIVLWGSSYSGGHVVPVAAKDGQVAAVISQGAAMDGLAALLEIARYAGIGQLLKLTGHGLRDFAGALLGREPHRIPVVGPPGSLAAITADDAETGYRSIMGPTFRNEMCARGAVIIPLNRPVTAAPKLRAPIFLVVADRDNIAPPSAVRAVAAKAGAGSEVLELSCGHFDIYSGEMFERSAAAQVDFLTRTLAVTADA</sequence>
<proteinExistence type="inferred from homology"/>
<dbReference type="EMBL" id="SHKL01000001">
    <property type="protein sequence ID" value="RZT86530.1"/>
    <property type="molecule type" value="Genomic_DNA"/>
</dbReference>
<keyword evidence="4" id="KW-0031">Aminopeptidase</keyword>
<name>A0A4V2FQZ5_PSEST</name>
<comment type="similarity">
    <text evidence="2">Belongs to the AB hydrolase superfamily. FUS2 hydrolase family.</text>
</comment>
<evidence type="ECO:0000259" key="3">
    <source>
        <dbReference type="Pfam" id="PF00561"/>
    </source>
</evidence>
<dbReference type="Gene3D" id="3.40.50.1820">
    <property type="entry name" value="alpha/beta hydrolase"/>
    <property type="match status" value="1"/>
</dbReference>
<gene>
    <name evidence="4" type="ORF">EV383_3427</name>
</gene>
<dbReference type="SUPFAM" id="SSF53474">
    <property type="entry name" value="alpha/beta-Hydrolases"/>
    <property type="match status" value="1"/>
</dbReference>
<feature type="domain" description="AB hydrolase-1" evidence="3">
    <location>
        <begin position="37"/>
        <end position="283"/>
    </location>
</feature>
<keyword evidence="4" id="KW-0645">Protease</keyword>
<evidence type="ECO:0000313" key="5">
    <source>
        <dbReference type="Proteomes" id="UP000291591"/>
    </source>
</evidence>
<dbReference type="Pfam" id="PF00561">
    <property type="entry name" value="Abhydrolase_1"/>
    <property type="match status" value="1"/>
</dbReference>
<comment type="caution">
    <text evidence="4">The sequence shown here is derived from an EMBL/GenBank/DDBJ whole genome shotgun (WGS) entry which is preliminary data.</text>
</comment>
<protein>
    <submittedName>
        <fullName evidence="4">Serine aminopeptidase S33 family</fullName>
    </submittedName>
</protein>
<evidence type="ECO:0000256" key="2">
    <source>
        <dbReference type="ARBA" id="ARBA00038115"/>
    </source>
</evidence>
<keyword evidence="1" id="KW-0378">Hydrolase</keyword>
<dbReference type="InterPro" id="IPR029058">
    <property type="entry name" value="AB_hydrolase_fold"/>
</dbReference>
<dbReference type="InterPro" id="IPR000073">
    <property type="entry name" value="AB_hydrolase_1"/>
</dbReference>
<dbReference type="InterPro" id="IPR050261">
    <property type="entry name" value="FrsA_esterase"/>
</dbReference>
<dbReference type="GO" id="GO:0004177">
    <property type="term" value="F:aminopeptidase activity"/>
    <property type="evidence" value="ECO:0007669"/>
    <property type="project" value="UniProtKB-KW"/>
</dbReference>
<dbReference type="GO" id="GO:0052689">
    <property type="term" value="F:carboxylic ester hydrolase activity"/>
    <property type="evidence" value="ECO:0007669"/>
    <property type="project" value="UniProtKB-ARBA"/>
</dbReference>
<dbReference type="AlphaFoldDB" id="A0A4V2FQZ5"/>
<dbReference type="Proteomes" id="UP000291591">
    <property type="component" value="Unassembled WGS sequence"/>
</dbReference>